<dbReference type="InterPro" id="IPR027417">
    <property type="entry name" value="P-loop_NTPase"/>
</dbReference>
<dbReference type="Pfam" id="PF05970">
    <property type="entry name" value="PIF1"/>
    <property type="match status" value="1"/>
</dbReference>
<comment type="similarity">
    <text evidence="1">Belongs to the helicase family.</text>
</comment>
<dbReference type="PANTHER" id="PTHR47642">
    <property type="entry name" value="ATP-DEPENDENT DNA HELICASE"/>
    <property type="match status" value="1"/>
</dbReference>
<evidence type="ECO:0000313" key="3">
    <source>
        <dbReference type="EMBL" id="KAH3830272.1"/>
    </source>
</evidence>
<dbReference type="InterPro" id="IPR051055">
    <property type="entry name" value="PIF1_helicase"/>
</dbReference>
<proteinExistence type="inferred from homology"/>
<dbReference type="Gene3D" id="3.40.50.300">
    <property type="entry name" value="P-loop containing nucleotide triphosphate hydrolases"/>
    <property type="match status" value="1"/>
</dbReference>
<gene>
    <name evidence="3" type="ORF">DPMN_103513</name>
</gene>
<dbReference type="EMBL" id="JAIWYP010000004">
    <property type="protein sequence ID" value="KAH3830272.1"/>
    <property type="molecule type" value="Genomic_DNA"/>
</dbReference>
<feature type="domain" description="DNA helicase Pif1-like DEAD-box helicase" evidence="2">
    <location>
        <begin position="6"/>
        <end position="57"/>
    </location>
</feature>
<keyword evidence="1" id="KW-0067">ATP-binding</keyword>
<dbReference type="EC" id="5.6.2.3" evidence="1"/>
<dbReference type="InterPro" id="IPR010285">
    <property type="entry name" value="DNA_helicase_pif1-like_DEAD"/>
</dbReference>
<accession>A0A9D4K2E2</accession>
<keyword evidence="1" id="KW-0347">Helicase</keyword>
<keyword evidence="1" id="KW-0233">DNA recombination</keyword>
<keyword evidence="1" id="KW-0547">Nucleotide-binding</keyword>
<dbReference type="GO" id="GO:0000723">
    <property type="term" value="P:telomere maintenance"/>
    <property type="evidence" value="ECO:0007669"/>
    <property type="project" value="InterPro"/>
</dbReference>
<sequence length="58" mass="6496">MRKRAKARKLQLLIIDEISMVSSLSCNILLQIHNRVCDFKGATEPFGGISVVVFGDLY</sequence>
<keyword evidence="4" id="KW-1185">Reference proteome</keyword>
<evidence type="ECO:0000313" key="4">
    <source>
        <dbReference type="Proteomes" id="UP000828390"/>
    </source>
</evidence>
<protein>
    <recommendedName>
        <fullName evidence="1">ATP-dependent DNA helicase</fullName>
        <ecNumber evidence="1">5.6.2.3</ecNumber>
    </recommendedName>
</protein>
<dbReference type="GO" id="GO:0016787">
    <property type="term" value="F:hydrolase activity"/>
    <property type="evidence" value="ECO:0007669"/>
    <property type="project" value="UniProtKB-KW"/>
</dbReference>
<evidence type="ECO:0000256" key="1">
    <source>
        <dbReference type="RuleBase" id="RU363044"/>
    </source>
</evidence>
<comment type="caution">
    <text evidence="3">The sequence shown here is derived from an EMBL/GenBank/DDBJ whole genome shotgun (WGS) entry which is preliminary data.</text>
</comment>
<dbReference type="GO" id="GO:0006281">
    <property type="term" value="P:DNA repair"/>
    <property type="evidence" value="ECO:0007669"/>
    <property type="project" value="UniProtKB-KW"/>
</dbReference>
<dbReference type="GO" id="GO:0006310">
    <property type="term" value="P:DNA recombination"/>
    <property type="evidence" value="ECO:0007669"/>
    <property type="project" value="UniProtKB-KW"/>
</dbReference>
<keyword evidence="1" id="KW-0378">Hydrolase</keyword>
<reference evidence="3" key="2">
    <citation type="submission" date="2020-11" db="EMBL/GenBank/DDBJ databases">
        <authorList>
            <person name="McCartney M.A."/>
            <person name="Auch B."/>
            <person name="Kono T."/>
            <person name="Mallez S."/>
            <person name="Becker A."/>
            <person name="Gohl D.M."/>
            <person name="Silverstein K.A.T."/>
            <person name="Koren S."/>
            <person name="Bechman K.B."/>
            <person name="Herman A."/>
            <person name="Abrahante J.E."/>
            <person name="Garbe J."/>
        </authorList>
    </citation>
    <scope>NUCLEOTIDE SEQUENCE</scope>
    <source>
        <strain evidence="3">Duluth1</strain>
        <tissue evidence="3">Whole animal</tissue>
    </source>
</reference>
<keyword evidence="1" id="KW-0234">DNA repair</keyword>
<reference evidence="3" key="1">
    <citation type="journal article" date="2019" name="bioRxiv">
        <title>The Genome of the Zebra Mussel, Dreissena polymorpha: A Resource for Invasive Species Research.</title>
        <authorList>
            <person name="McCartney M.A."/>
            <person name="Auch B."/>
            <person name="Kono T."/>
            <person name="Mallez S."/>
            <person name="Zhang Y."/>
            <person name="Obille A."/>
            <person name="Becker A."/>
            <person name="Abrahante J.E."/>
            <person name="Garbe J."/>
            <person name="Badalamenti J.P."/>
            <person name="Herman A."/>
            <person name="Mangelson H."/>
            <person name="Liachko I."/>
            <person name="Sullivan S."/>
            <person name="Sone E.D."/>
            <person name="Koren S."/>
            <person name="Silverstein K.A.T."/>
            <person name="Beckman K.B."/>
            <person name="Gohl D.M."/>
        </authorList>
    </citation>
    <scope>NUCLEOTIDE SEQUENCE</scope>
    <source>
        <strain evidence="3">Duluth1</strain>
        <tissue evidence="3">Whole animal</tissue>
    </source>
</reference>
<evidence type="ECO:0000259" key="2">
    <source>
        <dbReference type="Pfam" id="PF05970"/>
    </source>
</evidence>
<comment type="catalytic activity">
    <reaction evidence="1">
        <text>ATP + H2O = ADP + phosphate + H(+)</text>
        <dbReference type="Rhea" id="RHEA:13065"/>
        <dbReference type="ChEBI" id="CHEBI:15377"/>
        <dbReference type="ChEBI" id="CHEBI:15378"/>
        <dbReference type="ChEBI" id="CHEBI:30616"/>
        <dbReference type="ChEBI" id="CHEBI:43474"/>
        <dbReference type="ChEBI" id="CHEBI:456216"/>
        <dbReference type="EC" id="5.6.2.3"/>
    </reaction>
</comment>
<dbReference type="PANTHER" id="PTHR47642:SF5">
    <property type="entry name" value="ATP-DEPENDENT DNA HELICASE"/>
    <property type="match status" value="1"/>
</dbReference>
<name>A0A9D4K2E2_DREPO</name>
<organism evidence="3 4">
    <name type="scientific">Dreissena polymorpha</name>
    <name type="common">Zebra mussel</name>
    <name type="synonym">Mytilus polymorpha</name>
    <dbReference type="NCBI Taxonomy" id="45954"/>
    <lineage>
        <taxon>Eukaryota</taxon>
        <taxon>Metazoa</taxon>
        <taxon>Spiralia</taxon>
        <taxon>Lophotrochozoa</taxon>
        <taxon>Mollusca</taxon>
        <taxon>Bivalvia</taxon>
        <taxon>Autobranchia</taxon>
        <taxon>Heteroconchia</taxon>
        <taxon>Euheterodonta</taxon>
        <taxon>Imparidentia</taxon>
        <taxon>Neoheterodontei</taxon>
        <taxon>Myida</taxon>
        <taxon>Dreissenoidea</taxon>
        <taxon>Dreissenidae</taxon>
        <taxon>Dreissena</taxon>
    </lineage>
</organism>
<dbReference type="AlphaFoldDB" id="A0A9D4K2E2"/>
<dbReference type="GO" id="GO:0005524">
    <property type="term" value="F:ATP binding"/>
    <property type="evidence" value="ECO:0007669"/>
    <property type="project" value="UniProtKB-KW"/>
</dbReference>
<comment type="cofactor">
    <cofactor evidence="1">
        <name>Mg(2+)</name>
        <dbReference type="ChEBI" id="CHEBI:18420"/>
    </cofactor>
</comment>
<dbReference type="GO" id="GO:0043139">
    <property type="term" value="F:5'-3' DNA helicase activity"/>
    <property type="evidence" value="ECO:0007669"/>
    <property type="project" value="UniProtKB-EC"/>
</dbReference>
<dbReference type="SUPFAM" id="SSF52540">
    <property type="entry name" value="P-loop containing nucleoside triphosphate hydrolases"/>
    <property type="match status" value="1"/>
</dbReference>
<dbReference type="Proteomes" id="UP000828390">
    <property type="component" value="Unassembled WGS sequence"/>
</dbReference>
<keyword evidence="1" id="KW-0227">DNA damage</keyword>